<dbReference type="InterPro" id="IPR007331">
    <property type="entry name" value="Htaa"/>
</dbReference>
<accession>A0ABT8FVP6</accession>
<evidence type="ECO:0000313" key="3">
    <source>
        <dbReference type="Proteomes" id="UP001172731"/>
    </source>
</evidence>
<proteinExistence type="predicted"/>
<feature type="domain" description="Htaa" evidence="1">
    <location>
        <begin position="2"/>
        <end position="136"/>
    </location>
</feature>
<organism evidence="2 3">
    <name type="scientific">Microbacterium aurantiacum</name>
    <dbReference type="NCBI Taxonomy" id="162393"/>
    <lineage>
        <taxon>Bacteria</taxon>
        <taxon>Bacillati</taxon>
        <taxon>Actinomycetota</taxon>
        <taxon>Actinomycetes</taxon>
        <taxon>Micrococcales</taxon>
        <taxon>Microbacteriaceae</taxon>
        <taxon>Microbacterium</taxon>
    </lineage>
</organism>
<evidence type="ECO:0000259" key="1">
    <source>
        <dbReference type="Pfam" id="PF04213"/>
    </source>
</evidence>
<evidence type="ECO:0000313" key="2">
    <source>
        <dbReference type="EMBL" id="MDN4465388.1"/>
    </source>
</evidence>
<reference evidence="2" key="1">
    <citation type="submission" date="2021-06" db="EMBL/GenBank/DDBJ databases">
        <title>Genome-based taxonomic framework of Microbacterium strains isolated from marine environment, the description of four new species and reclassification of four preexisting species.</title>
        <authorList>
            <person name="Lee S.D."/>
            <person name="Kim S.-M."/>
            <person name="Byeon Y.-S."/>
            <person name="Yang H.L."/>
            <person name="Kim I.S."/>
        </authorList>
    </citation>
    <scope>NUCLEOTIDE SEQUENCE</scope>
    <source>
        <strain evidence="2">KACC 20510</strain>
    </source>
</reference>
<dbReference type="EMBL" id="JAHWXI010000018">
    <property type="protein sequence ID" value="MDN4465388.1"/>
    <property type="molecule type" value="Genomic_DNA"/>
</dbReference>
<name>A0ABT8FVP6_9MICO</name>
<comment type="caution">
    <text evidence="2">The sequence shown here is derived from an EMBL/GenBank/DDBJ whole genome shotgun (WGS) entry which is preliminary data.</text>
</comment>
<gene>
    <name evidence="2" type="ORF">KZC48_13420</name>
</gene>
<protein>
    <submittedName>
        <fullName evidence="2">HtaA domain-containing protein</fullName>
    </submittedName>
</protein>
<dbReference type="Proteomes" id="UP001172731">
    <property type="component" value="Unassembled WGS sequence"/>
</dbReference>
<sequence length="149" mass="15986">MERFRNYVGELEDGQERWDVETDESGRGIFPLVSDSRDSGARVLRFTGSVRFTGHGGFLNVSITDPQITIGADSMTVTIDSAPPGVRERRLEIARSPRGGGPATDGRTVFAGLGLTAAGAELLGSVYREGEPVDDAVWSPAEEGRSEQT</sequence>
<keyword evidence="3" id="KW-1185">Reference proteome</keyword>
<dbReference type="Pfam" id="PF04213">
    <property type="entry name" value="HtaA"/>
    <property type="match status" value="1"/>
</dbReference>